<dbReference type="HOGENOM" id="CLU_115919_0_0_1"/>
<gene>
    <name evidence="4" type="primary">NDAI0E00420</name>
    <name evidence="4" type="ordered locus">NDAI_0E00420</name>
</gene>
<dbReference type="CDD" id="cd14424">
    <property type="entry name" value="CUE_Cue1p_like"/>
    <property type="match status" value="1"/>
</dbReference>
<dbReference type="InterPro" id="IPR003892">
    <property type="entry name" value="CUE"/>
</dbReference>
<dbReference type="GO" id="GO:0043130">
    <property type="term" value="F:ubiquitin binding"/>
    <property type="evidence" value="ECO:0007669"/>
    <property type="project" value="InterPro"/>
</dbReference>
<dbReference type="GeneID" id="11498802"/>
<feature type="region of interest" description="Disordered" evidence="1">
    <location>
        <begin position="147"/>
        <end position="206"/>
    </location>
</feature>
<protein>
    <recommendedName>
        <fullName evidence="3">CUE domain-containing protein</fullName>
    </recommendedName>
</protein>
<dbReference type="OrthoDB" id="3824970at2759"/>
<dbReference type="OMA" id="ITMTHVT"/>
<dbReference type="RefSeq" id="XP_003670101.1">
    <property type="nucleotide sequence ID" value="XM_003670053.1"/>
</dbReference>
<dbReference type="AlphaFoldDB" id="G0WAT8"/>
<reference evidence="4 5" key="1">
    <citation type="journal article" date="2011" name="Proc. Natl. Acad. Sci. U.S.A.">
        <title>Evolutionary erosion of yeast sex chromosomes by mating-type switching accidents.</title>
        <authorList>
            <person name="Gordon J.L."/>
            <person name="Armisen D."/>
            <person name="Proux-Wera E."/>
            <person name="Oheigeartaigh S.S."/>
            <person name="Byrne K.P."/>
            <person name="Wolfe K.H."/>
        </authorList>
    </citation>
    <scope>NUCLEOTIDE SEQUENCE [LARGE SCALE GENOMIC DNA]</scope>
    <source>
        <strain evidence="5">ATCC 10597 / BCRC 20456 / CBS 421 / NBRC 0211 / NRRL Y-12639</strain>
    </source>
</reference>
<dbReference type="EMBL" id="HE580271">
    <property type="protein sequence ID" value="CCD24858.1"/>
    <property type="molecule type" value="Genomic_DNA"/>
</dbReference>
<dbReference type="Pfam" id="PF02845">
    <property type="entry name" value="CUE"/>
    <property type="match status" value="1"/>
</dbReference>
<dbReference type="SMART" id="SM00546">
    <property type="entry name" value="CUE"/>
    <property type="match status" value="1"/>
</dbReference>
<dbReference type="Proteomes" id="UP000000689">
    <property type="component" value="Chromosome 5"/>
</dbReference>
<evidence type="ECO:0000256" key="2">
    <source>
        <dbReference type="SAM" id="Phobius"/>
    </source>
</evidence>
<dbReference type="eggNOG" id="ENOG502SDIE">
    <property type="taxonomic scope" value="Eukaryota"/>
</dbReference>
<feature type="region of interest" description="Disordered" evidence="1">
    <location>
        <begin position="58"/>
        <end position="83"/>
    </location>
</feature>
<evidence type="ECO:0000313" key="5">
    <source>
        <dbReference type="Proteomes" id="UP000000689"/>
    </source>
</evidence>
<dbReference type="Gene3D" id="1.10.8.10">
    <property type="entry name" value="DNA helicase RuvA subunit, C-terminal domain"/>
    <property type="match status" value="1"/>
</dbReference>
<evidence type="ECO:0000313" key="4">
    <source>
        <dbReference type="EMBL" id="CCD24858.1"/>
    </source>
</evidence>
<feature type="compositionally biased region" description="Acidic residues" evidence="1">
    <location>
        <begin position="159"/>
        <end position="206"/>
    </location>
</feature>
<keyword evidence="5" id="KW-1185">Reference proteome</keyword>
<feature type="domain" description="CUE" evidence="3">
    <location>
        <begin position="91"/>
        <end position="133"/>
    </location>
</feature>
<evidence type="ECO:0000259" key="3">
    <source>
        <dbReference type="PROSITE" id="PS51140"/>
    </source>
</evidence>
<sequence length="206" mass="24019">MSLGDLDNSTIIFITSIILGFILIKWFNMKNSNNNNDDESYAEMTMTEIKETITTFNKPKDSDEKQTITNDDQKEAPQMKKKGNRFQKRMVNDDMIEVVATMAPSLDYEQIKFDLQKTGSIEKTIENFLRGDDFPFPEKKESNIQIGEKKVDSSNLELDGLDDDDYNEEEDETYREDTMNDEEDDEEDEDYSQFADDDTNNSYDDY</sequence>
<keyword evidence="2" id="KW-0472">Membrane</keyword>
<proteinExistence type="predicted"/>
<organism evidence="4 5">
    <name type="scientific">Naumovozyma dairenensis (strain ATCC 10597 / BCRC 20456 / CBS 421 / NBRC 0211 / NRRL Y-12639)</name>
    <name type="common">Saccharomyces dairenensis</name>
    <dbReference type="NCBI Taxonomy" id="1071378"/>
    <lineage>
        <taxon>Eukaryota</taxon>
        <taxon>Fungi</taxon>
        <taxon>Dikarya</taxon>
        <taxon>Ascomycota</taxon>
        <taxon>Saccharomycotina</taxon>
        <taxon>Saccharomycetes</taxon>
        <taxon>Saccharomycetales</taxon>
        <taxon>Saccharomycetaceae</taxon>
        <taxon>Naumovozyma</taxon>
    </lineage>
</organism>
<dbReference type="PROSITE" id="PS51140">
    <property type="entry name" value="CUE"/>
    <property type="match status" value="1"/>
</dbReference>
<dbReference type="STRING" id="1071378.G0WAT8"/>
<feature type="transmembrane region" description="Helical" evidence="2">
    <location>
        <begin position="6"/>
        <end position="24"/>
    </location>
</feature>
<keyword evidence="2" id="KW-1133">Transmembrane helix</keyword>
<dbReference type="KEGG" id="ndi:NDAI_0E00420"/>
<accession>G0WAT8</accession>
<feature type="compositionally biased region" description="Basic and acidic residues" evidence="1">
    <location>
        <begin position="58"/>
        <end position="78"/>
    </location>
</feature>
<evidence type="ECO:0000256" key="1">
    <source>
        <dbReference type="SAM" id="MobiDB-lite"/>
    </source>
</evidence>
<keyword evidence="2" id="KW-0812">Transmembrane</keyword>
<name>G0WAT8_NAUDC</name>